<reference evidence="2 4" key="1">
    <citation type="submission" date="2015-09" db="EMBL/GenBank/DDBJ databases">
        <authorList>
            <consortium name="Pathogen Informatics"/>
        </authorList>
    </citation>
    <scope>NUCLEOTIDE SEQUENCE [LARGE SCALE GENOMIC DNA]</scope>
    <source>
        <strain evidence="2 4">2789STDY5834842</strain>
    </source>
</reference>
<protein>
    <submittedName>
        <fullName evidence="3">Uncharacterized protein</fullName>
    </submittedName>
</protein>
<accession>A0A174PLH6</accession>
<evidence type="ECO:0000313" key="5">
    <source>
        <dbReference type="Proteomes" id="UP000326091"/>
    </source>
</evidence>
<keyword evidence="1" id="KW-1133">Transmembrane helix</keyword>
<evidence type="ECO:0000313" key="2">
    <source>
        <dbReference type="EMBL" id="CUO65897.1"/>
    </source>
</evidence>
<dbReference type="Proteomes" id="UP000326091">
    <property type="component" value="Chromosome"/>
</dbReference>
<dbReference type="Proteomes" id="UP000095333">
    <property type="component" value="Unassembled WGS sequence"/>
</dbReference>
<sequence>MDLFSIGFVVCTLSGIACFWLFFKCIDWFEKI</sequence>
<name>A0A174PLH6_PHOVU</name>
<evidence type="ECO:0000256" key="1">
    <source>
        <dbReference type="SAM" id="Phobius"/>
    </source>
</evidence>
<proteinExistence type="predicted"/>
<evidence type="ECO:0000313" key="4">
    <source>
        <dbReference type="Proteomes" id="UP000095333"/>
    </source>
</evidence>
<keyword evidence="1" id="KW-0472">Membrane</keyword>
<keyword evidence="1" id="KW-0812">Transmembrane</keyword>
<feature type="transmembrane region" description="Helical" evidence="1">
    <location>
        <begin position="6"/>
        <end position="23"/>
    </location>
</feature>
<evidence type="ECO:0000313" key="3">
    <source>
        <dbReference type="EMBL" id="QEW36617.1"/>
    </source>
</evidence>
<dbReference type="AlphaFoldDB" id="A0A174PLH6"/>
<gene>
    <name evidence="2" type="ORF">ERS852457_02464</name>
    <name evidence="3" type="ORF">VIC01_02176</name>
</gene>
<reference evidence="3 5" key="2">
    <citation type="submission" date="2019-09" db="EMBL/GenBank/DDBJ databases">
        <title>Commensal-derived Metabolites Govern Vibrio cholerae Pathogenesis in Host.</title>
        <authorList>
            <person name="Yoon S.S."/>
            <person name="Yoon M.Y."/>
        </authorList>
    </citation>
    <scope>NUCLEOTIDE SEQUENCE [LARGE SCALE GENOMIC DNA]</scope>
    <source>
        <strain evidence="3 5">VIC01</strain>
    </source>
</reference>
<dbReference type="EMBL" id="CYZI01000014">
    <property type="protein sequence ID" value="CUO65897.1"/>
    <property type="molecule type" value="Genomic_DNA"/>
</dbReference>
<organism evidence="3 5">
    <name type="scientific">Phocaeicola vulgatus</name>
    <name type="common">Bacteroides vulgatus</name>
    <dbReference type="NCBI Taxonomy" id="821"/>
    <lineage>
        <taxon>Bacteria</taxon>
        <taxon>Pseudomonadati</taxon>
        <taxon>Bacteroidota</taxon>
        <taxon>Bacteroidia</taxon>
        <taxon>Bacteroidales</taxon>
        <taxon>Bacteroidaceae</taxon>
        <taxon>Phocaeicola</taxon>
    </lineage>
</organism>
<dbReference type="EMBL" id="CP043529">
    <property type="protein sequence ID" value="QEW36617.1"/>
    <property type="molecule type" value="Genomic_DNA"/>
</dbReference>